<protein>
    <recommendedName>
        <fullName evidence="1">MIP18 family-like domain-containing protein</fullName>
    </recommendedName>
</protein>
<gene>
    <name evidence="2" type="ORF">HSR121_2358</name>
</gene>
<feature type="domain" description="MIP18 family-like" evidence="1">
    <location>
        <begin position="8"/>
        <end position="71"/>
    </location>
</feature>
<dbReference type="InterPro" id="IPR002744">
    <property type="entry name" value="MIP18-like"/>
</dbReference>
<dbReference type="EMBL" id="CP064787">
    <property type="protein sequence ID" value="QSG06679.1"/>
    <property type="molecule type" value="Genomic_DNA"/>
</dbReference>
<reference evidence="2" key="1">
    <citation type="submission" date="2020-11" db="EMBL/GenBank/DDBJ databases">
        <title>Carbohydrate-dependent, anaerobic sulfur respiration: A novel catabolism in halophilic archaea.</title>
        <authorList>
            <person name="Sorokin D.Y."/>
            <person name="Messina E."/>
            <person name="Smedile F."/>
            <person name="La Cono V."/>
            <person name="Hallsworth J.E."/>
            <person name="Yakimov M.M."/>
        </authorList>
    </citation>
    <scope>NUCLEOTIDE SEQUENCE</scope>
    <source>
        <strain evidence="2">HSR12-1</strain>
    </source>
</reference>
<dbReference type="Proteomes" id="UP000663525">
    <property type="component" value="Chromosome"/>
</dbReference>
<dbReference type="Gene3D" id="3.30.300.130">
    <property type="entry name" value="Fe-S cluster assembly (FSCA)"/>
    <property type="match status" value="1"/>
</dbReference>
<accession>A0A897N6J6</accession>
<dbReference type="SUPFAM" id="SSF117916">
    <property type="entry name" value="Fe-S cluster assembly (FSCA) domain-like"/>
    <property type="match status" value="1"/>
</dbReference>
<evidence type="ECO:0000313" key="3">
    <source>
        <dbReference type="Proteomes" id="UP000663525"/>
    </source>
</evidence>
<evidence type="ECO:0000313" key="2">
    <source>
        <dbReference type="EMBL" id="QSG06679.1"/>
    </source>
</evidence>
<dbReference type="RefSeq" id="WP_229113186.1">
    <property type="nucleotide sequence ID" value="NZ_CP064787.1"/>
</dbReference>
<dbReference type="GeneID" id="68855918"/>
<proteinExistence type="predicted"/>
<organism evidence="2 3">
    <name type="scientific">Halapricum desulfuricans</name>
    <dbReference type="NCBI Taxonomy" id="2841257"/>
    <lineage>
        <taxon>Archaea</taxon>
        <taxon>Methanobacteriati</taxon>
        <taxon>Methanobacteriota</taxon>
        <taxon>Stenosarchaea group</taxon>
        <taxon>Halobacteria</taxon>
        <taxon>Halobacteriales</taxon>
        <taxon>Haloarculaceae</taxon>
        <taxon>Halapricum</taxon>
    </lineage>
</organism>
<dbReference type="InterPro" id="IPR034904">
    <property type="entry name" value="FSCA_dom_sf"/>
</dbReference>
<name>A0A897N6J6_9EURY</name>
<dbReference type="AlphaFoldDB" id="A0A897N6J6"/>
<evidence type="ECO:0000259" key="1">
    <source>
        <dbReference type="Pfam" id="PF01883"/>
    </source>
</evidence>
<dbReference type="Pfam" id="PF01883">
    <property type="entry name" value="FeS_assembly_P"/>
    <property type="match status" value="1"/>
</dbReference>
<sequence length="112" mass="12364">MAEDVTVDRIEDAIADVTHPEIDATLVELGMIDDVRVDDDVTIDVAIPMAGIPDQIKQLLAHSLADALDSLDVELTVQFVLMDDQTRERFFEMEEDNWSGLDDDGGSAQSPF</sequence>